<proteinExistence type="predicted"/>
<dbReference type="Pfam" id="PF00144">
    <property type="entry name" value="Beta-lactamase"/>
    <property type="match status" value="1"/>
</dbReference>
<dbReference type="EMBL" id="WRPP01000002">
    <property type="protein sequence ID" value="MVU78495.1"/>
    <property type="molecule type" value="Genomic_DNA"/>
</dbReference>
<dbReference type="PANTHER" id="PTHR43319:SF3">
    <property type="entry name" value="BETA-LACTAMASE-RELATED DOMAIN-CONTAINING PROTEIN"/>
    <property type="match status" value="1"/>
</dbReference>
<evidence type="ECO:0000313" key="4">
    <source>
        <dbReference type="Proteomes" id="UP000466794"/>
    </source>
</evidence>
<feature type="region of interest" description="Disordered" evidence="1">
    <location>
        <begin position="1"/>
        <end position="21"/>
    </location>
</feature>
<gene>
    <name evidence="3" type="ORF">GPX89_14725</name>
</gene>
<reference evidence="3 4" key="1">
    <citation type="submission" date="2019-12" db="EMBL/GenBank/DDBJ databases">
        <title>Nocardia sp. nov. ET3-3 isolated from soil.</title>
        <authorList>
            <person name="Kanchanasin P."/>
            <person name="Tanasupawat S."/>
            <person name="Yuki M."/>
            <person name="Kudo T."/>
        </authorList>
    </citation>
    <scope>NUCLEOTIDE SEQUENCE [LARGE SCALE GENOMIC DNA]</scope>
    <source>
        <strain evidence="3 4">ET3-3</strain>
    </source>
</reference>
<evidence type="ECO:0000313" key="3">
    <source>
        <dbReference type="EMBL" id="MVU78495.1"/>
    </source>
</evidence>
<keyword evidence="4" id="KW-1185">Reference proteome</keyword>
<organism evidence="3 4">
    <name type="scientific">Nocardia terrae</name>
    <dbReference type="NCBI Taxonomy" id="2675851"/>
    <lineage>
        <taxon>Bacteria</taxon>
        <taxon>Bacillati</taxon>
        <taxon>Actinomycetota</taxon>
        <taxon>Actinomycetes</taxon>
        <taxon>Mycobacteriales</taxon>
        <taxon>Nocardiaceae</taxon>
        <taxon>Nocardia</taxon>
    </lineage>
</organism>
<keyword evidence="3" id="KW-0378">Hydrolase</keyword>
<evidence type="ECO:0000256" key="1">
    <source>
        <dbReference type="SAM" id="MobiDB-lite"/>
    </source>
</evidence>
<dbReference type="Proteomes" id="UP000466794">
    <property type="component" value="Unassembled WGS sequence"/>
</dbReference>
<protein>
    <submittedName>
        <fullName evidence="3">Serine hydrolase</fullName>
    </submittedName>
</protein>
<dbReference type="GO" id="GO:0016787">
    <property type="term" value="F:hydrolase activity"/>
    <property type="evidence" value="ECO:0007669"/>
    <property type="project" value="UniProtKB-KW"/>
</dbReference>
<sequence>MPSWWQRPPTTRPHPTGRKLSQTHLVRGVCRGYRESMTTSSSAAAAGLPTGVSGFADPRFASAVRTFARIFANRATNGGALAVYRHGEPVVDVWAGASDTAGTPWSADTGAMIYSASKGVSATVLHRLADRGMLDYAAPVAQYWPEFGAGGKSAITVAELLSHRAGLSALPATTAAEVLDHELMENRLAAAKPDHLLGRPIYHALTIGWLMTGLARAITGRDMAALYRSEIAEPLGVDGIHLGAPPAGARTLGADLVGSVKTLAERDIPAPVATLVPRLPRLLRDPLSSIYVPGLESIFRGTNPAILDTALPAGNAVCTARALARMYSALACDGYVDGRPFLSPATVRELERVRTYRIDHSLLVPFWHLGYHSLPAARAPRGYGHMGAFGSTGWVDPVSGISVGFVHNRMALGWSLLDQTFAVPLLHLILRAARVPAREIERRTVGAA</sequence>
<dbReference type="InterPro" id="IPR001466">
    <property type="entry name" value="Beta-lactam-related"/>
</dbReference>
<dbReference type="Gene3D" id="3.40.710.10">
    <property type="entry name" value="DD-peptidase/beta-lactamase superfamily"/>
    <property type="match status" value="1"/>
</dbReference>
<dbReference type="SUPFAM" id="SSF56601">
    <property type="entry name" value="beta-lactamase/transpeptidase-like"/>
    <property type="match status" value="1"/>
</dbReference>
<dbReference type="InterPro" id="IPR052907">
    <property type="entry name" value="Beta-lactamase/esterase"/>
</dbReference>
<feature type="domain" description="Beta-lactamase-related" evidence="2">
    <location>
        <begin position="67"/>
        <end position="411"/>
    </location>
</feature>
<evidence type="ECO:0000259" key="2">
    <source>
        <dbReference type="Pfam" id="PF00144"/>
    </source>
</evidence>
<dbReference type="PANTHER" id="PTHR43319">
    <property type="entry name" value="BETA-LACTAMASE-RELATED"/>
    <property type="match status" value="1"/>
</dbReference>
<comment type="caution">
    <text evidence="3">The sequence shown here is derived from an EMBL/GenBank/DDBJ whole genome shotgun (WGS) entry which is preliminary data.</text>
</comment>
<accession>A0A7K1UVY6</accession>
<dbReference type="AlphaFoldDB" id="A0A7K1UVY6"/>
<name>A0A7K1UVY6_9NOCA</name>
<dbReference type="InterPro" id="IPR012338">
    <property type="entry name" value="Beta-lactam/transpept-like"/>
</dbReference>